<dbReference type="GeneID" id="17326631"/>
<name>R7QMP6_CHOCR</name>
<proteinExistence type="predicted"/>
<evidence type="ECO:0000256" key="2">
    <source>
        <dbReference type="SAM" id="SignalP"/>
    </source>
</evidence>
<feature type="chain" id="PRO_5004454636" evidence="2">
    <location>
        <begin position="20"/>
        <end position="404"/>
    </location>
</feature>
<evidence type="ECO:0000256" key="1">
    <source>
        <dbReference type="SAM" id="MobiDB-lite"/>
    </source>
</evidence>
<gene>
    <name evidence="3" type="ORF">CHC_T00006725001</name>
</gene>
<keyword evidence="2" id="KW-0732">Signal</keyword>
<dbReference type="AlphaFoldDB" id="R7QMP6"/>
<dbReference type="PhylomeDB" id="R7QMP6"/>
<accession>R7QMP6</accession>
<dbReference type="EMBL" id="HG001983">
    <property type="protein sequence ID" value="CDF39013.1"/>
    <property type="molecule type" value="Genomic_DNA"/>
</dbReference>
<dbReference type="Gramene" id="CDF39013">
    <property type="protein sequence ID" value="CDF39013"/>
    <property type="gene ID" value="CHC_T00006725001"/>
</dbReference>
<sequence>MRFLAICLVLFIPSASSVARVAAPHSNLTGRPPPPPFIPPATSAPPNPRQPPPDFLSLHSTLHPITPSASYASRRRAFQPTLLEHTAALPLFSILTHRLQPARTPNATDASAAPRGLTLDACATPSACAAMRRCLDISSFPSSTLCSAHPECFCLPPEPQPCASTAQCVPGEVCVMLPDFPTSFCVSAAVERHAPAFTEIPADHPHALPDTALSGLTFDYCQEQRHCAGDRDCTFFDGIDSMSEPCEGRDPCICLPPSLRSCYTVHDCPKGEICVTYPSREIQNVCLSASTATAFPDVFLAPSPTPGTTTANASGRLTLEKCMLSTECVGTRECYRSPPSARIPCPSTLYPNCRCFPIQLELCSDSGPCETGEVCAIERDTSASICVSQNAIEKEPDLIVPKPL</sequence>
<feature type="region of interest" description="Disordered" evidence="1">
    <location>
        <begin position="24"/>
        <end position="54"/>
    </location>
</feature>
<dbReference type="Proteomes" id="UP000012073">
    <property type="component" value="Unassembled WGS sequence"/>
</dbReference>
<dbReference type="KEGG" id="ccp:CHC_T00006725001"/>
<organism evidence="3 4">
    <name type="scientific">Chondrus crispus</name>
    <name type="common">Carrageen Irish moss</name>
    <name type="synonym">Polymorpha crispa</name>
    <dbReference type="NCBI Taxonomy" id="2769"/>
    <lineage>
        <taxon>Eukaryota</taxon>
        <taxon>Rhodophyta</taxon>
        <taxon>Florideophyceae</taxon>
        <taxon>Rhodymeniophycidae</taxon>
        <taxon>Gigartinales</taxon>
        <taxon>Gigartinaceae</taxon>
        <taxon>Chondrus</taxon>
    </lineage>
</organism>
<reference evidence="4" key="1">
    <citation type="journal article" date="2013" name="Proc. Natl. Acad. Sci. U.S.A.">
        <title>Genome structure and metabolic features in the red seaweed Chondrus crispus shed light on evolution of the Archaeplastida.</title>
        <authorList>
            <person name="Collen J."/>
            <person name="Porcel B."/>
            <person name="Carre W."/>
            <person name="Ball S.G."/>
            <person name="Chaparro C."/>
            <person name="Tonon T."/>
            <person name="Barbeyron T."/>
            <person name="Michel G."/>
            <person name="Noel B."/>
            <person name="Valentin K."/>
            <person name="Elias M."/>
            <person name="Artiguenave F."/>
            <person name="Arun A."/>
            <person name="Aury J.M."/>
            <person name="Barbosa-Neto J.F."/>
            <person name="Bothwell J.H."/>
            <person name="Bouget F.Y."/>
            <person name="Brillet L."/>
            <person name="Cabello-Hurtado F."/>
            <person name="Capella-Gutierrez S."/>
            <person name="Charrier B."/>
            <person name="Cladiere L."/>
            <person name="Cock J.M."/>
            <person name="Coelho S.M."/>
            <person name="Colleoni C."/>
            <person name="Czjzek M."/>
            <person name="Da Silva C."/>
            <person name="Delage L."/>
            <person name="Denoeud F."/>
            <person name="Deschamps P."/>
            <person name="Dittami S.M."/>
            <person name="Gabaldon T."/>
            <person name="Gachon C.M."/>
            <person name="Groisillier A."/>
            <person name="Herve C."/>
            <person name="Jabbari K."/>
            <person name="Katinka M."/>
            <person name="Kloareg B."/>
            <person name="Kowalczyk N."/>
            <person name="Labadie K."/>
            <person name="Leblanc C."/>
            <person name="Lopez P.J."/>
            <person name="McLachlan D.H."/>
            <person name="Meslet-Cladiere L."/>
            <person name="Moustafa A."/>
            <person name="Nehr Z."/>
            <person name="Nyvall Collen P."/>
            <person name="Panaud O."/>
            <person name="Partensky F."/>
            <person name="Poulain J."/>
            <person name="Rensing S.A."/>
            <person name="Rousvoal S."/>
            <person name="Samson G."/>
            <person name="Symeonidi A."/>
            <person name="Weissenbach J."/>
            <person name="Zambounis A."/>
            <person name="Wincker P."/>
            <person name="Boyen C."/>
        </authorList>
    </citation>
    <scope>NUCLEOTIDE SEQUENCE [LARGE SCALE GENOMIC DNA]</scope>
    <source>
        <strain evidence="4">cv. Stackhouse</strain>
    </source>
</reference>
<protein>
    <submittedName>
        <fullName evidence="3">Uncharacterized protein</fullName>
    </submittedName>
</protein>
<feature type="compositionally biased region" description="Pro residues" evidence="1">
    <location>
        <begin position="31"/>
        <end position="54"/>
    </location>
</feature>
<evidence type="ECO:0000313" key="4">
    <source>
        <dbReference type="Proteomes" id="UP000012073"/>
    </source>
</evidence>
<dbReference type="RefSeq" id="XP_005718918.1">
    <property type="nucleotide sequence ID" value="XM_005718861.1"/>
</dbReference>
<feature type="signal peptide" evidence="2">
    <location>
        <begin position="1"/>
        <end position="19"/>
    </location>
</feature>
<keyword evidence="4" id="KW-1185">Reference proteome</keyword>
<evidence type="ECO:0000313" key="3">
    <source>
        <dbReference type="EMBL" id="CDF39013.1"/>
    </source>
</evidence>